<keyword evidence="4" id="KW-0963">Cytoplasm</keyword>
<comment type="subcellular location">
    <subcellularLocation>
        <location evidence="1">Cytoplasm</location>
    </subcellularLocation>
</comment>
<dbReference type="Proteomes" id="UP000006906">
    <property type="component" value="Chromosome 16"/>
</dbReference>
<accession>A0A2K3CU55</accession>
<gene>
    <name evidence="10" type="ORF">CHLRE_16g689376v5</name>
</gene>
<sequence>MVCQACEKKLSKVACPEKWRDSKGDKQGESSGRKVNENKLLKGAKRYQPYNKKCKTCKQNLHQDGLYCQACTYAKGEGACFAWRVAHRKCRRRHDSVAGRSAARCRSSAAAKEEGRLGAQLLLISHPERGRRLASC</sequence>
<dbReference type="GO" id="GO:0008380">
    <property type="term" value="P:RNA splicing"/>
    <property type="evidence" value="ECO:0007669"/>
    <property type="project" value="UniProtKB-KW"/>
</dbReference>
<dbReference type="ExpressionAtlas" id="A0A2K3CU55">
    <property type="expression patterns" value="baseline"/>
</dbReference>
<evidence type="ECO:0000256" key="5">
    <source>
        <dbReference type="ARBA" id="ARBA00022664"/>
    </source>
</evidence>
<evidence type="ECO:0000256" key="7">
    <source>
        <dbReference type="ARBA" id="ARBA00023187"/>
    </source>
</evidence>
<proteinExistence type="inferred from homology"/>
<evidence type="ECO:0000313" key="11">
    <source>
        <dbReference type="Proteomes" id="UP000006906"/>
    </source>
</evidence>
<keyword evidence="7" id="KW-0508">mRNA splicing</keyword>
<keyword evidence="11" id="KW-1185">Reference proteome</keyword>
<evidence type="ECO:0000256" key="6">
    <source>
        <dbReference type="ARBA" id="ARBA00022728"/>
    </source>
</evidence>
<dbReference type="GO" id="GO:0008017">
    <property type="term" value="F:microtubule binding"/>
    <property type="evidence" value="ECO:0000318"/>
    <property type="project" value="GO_Central"/>
</dbReference>
<dbReference type="InParanoid" id="A0A2K3CU55"/>
<protein>
    <recommendedName>
        <fullName evidence="3">Cysteine-rich PDZ-binding protein</fullName>
    </recommendedName>
    <alternativeName>
        <fullName evidence="8">Cysteine-rich interactor of PDZ three</fullName>
    </alternativeName>
</protein>
<dbReference type="GO" id="GO:0031122">
    <property type="term" value="P:cytoplasmic microtubule organization"/>
    <property type="evidence" value="ECO:0000318"/>
    <property type="project" value="GO_Central"/>
</dbReference>
<comment type="similarity">
    <text evidence="2">Belongs to the CRIPT family.</text>
</comment>
<evidence type="ECO:0000256" key="9">
    <source>
        <dbReference type="SAM" id="MobiDB-lite"/>
    </source>
</evidence>
<dbReference type="EMBL" id="CM008977">
    <property type="protein sequence ID" value="PNW71816.1"/>
    <property type="molecule type" value="Genomic_DNA"/>
</dbReference>
<dbReference type="STRING" id="3055.A0A2K3CU55"/>
<dbReference type="GO" id="GO:0005737">
    <property type="term" value="C:cytoplasm"/>
    <property type="evidence" value="ECO:0007669"/>
    <property type="project" value="UniProtKB-SubCell"/>
</dbReference>
<dbReference type="OrthoDB" id="147332at2759"/>
<feature type="region of interest" description="Disordered" evidence="9">
    <location>
        <begin position="19"/>
        <end position="39"/>
    </location>
</feature>
<dbReference type="PANTHER" id="PTHR11805:SF1">
    <property type="entry name" value="CYSTEINE-RICH PDZ-BINDING PROTEIN"/>
    <property type="match status" value="1"/>
</dbReference>
<evidence type="ECO:0000256" key="3">
    <source>
        <dbReference type="ARBA" id="ARBA00018615"/>
    </source>
</evidence>
<dbReference type="PANTHER" id="PTHR11805">
    <property type="entry name" value="CYSTEINE-RICH PDZ-BINDING PROTEIN"/>
    <property type="match status" value="1"/>
</dbReference>
<reference evidence="10 11" key="1">
    <citation type="journal article" date="2007" name="Science">
        <title>The Chlamydomonas genome reveals the evolution of key animal and plant functions.</title>
        <authorList>
            <person name="Merchant S.S."/>
            <person name="Prochnik S.E."/>
            <person name="Vallon O."/>
            <person name="Harris E.H."/>
            <person name="Karpowicz S.J."/>
            <person name="Witman G.B."/>
            <person name="Terry A."/>
            <person name="Salamov A."/>
            <person name="Fritz-Laylin L.K."/>
            <person name="Marechal-Drouard L."/>
            <person name="Marshall W.F."/>
            <person name="Qu L.H."/>
            <person name="Nelson D.R."/>
            <person name="Sanderfoot A.A."/>
            <person name="Spalding M.H."/>
            <person name="Kapitonov V.V."/>
            <person name="Ren Q."/>
            <person name="Ferris P."/>
            <person name="Lindquist E."/>
            <person name="Shapiro H."/>
            <person name="Lucas S.M."/>
            <person name="Grimwood J."/>
            <person name="Schmutz J."/>
            <person name="Cardol P."/>
            <person name="Cerutti H."/>
            <person name="Chanfreau G."/>
            <person name="Chen C.L."/>
            <person name="Cognat V."/>
            <person name="Croft M.T."/>
            <person name="Dent R."/>
            <person name="Dutcher S."/>
            <person name="Fernandez E."/>
            <person name="Fukuzawa H."/>
            <person name="Gonzalez-Ballester D."/>
            <person name="Gonzalez-Halphen D."/>
            <person name="Hallmann A."/>
            <person name="Hanikenne M."/>
            <person name="Hippler M."/>
            <person name="Inwood W."/>
            <person name="Jabbari K."/>
            <person name="Kalanon M."/>
            <person name="Kuras R."/>
            <person name="Lefebvre P.A."/>
            <person name="Lemaire S.D."/>
            <person name="Lobanov A.V."/>
            <person name="Lohr M."/>
            <person name="Manuell A."/>
            <person name="Meier I."/>
            <person name="Mets L."/>
            <person name="Mittag M."/>
            <person name="Mittelmeier T."/>
            <person name="Moroney J.V."/>
            <person name="Moseley J."/>
            <person name="Napoli C."/>
            <person name="Nedelcu A.M."/>
            <person name="Niyogi K."/>
            <person name="Novoselov S.V."/>
            <person name="Paulsen I.T."/>
            <person name="Pazour G."/>
            <person name="Purton S."/>
            <person name="Ral J.P."/>
            <person name="Riano-Pachon D.M."/>
            <person name="Riekhof W."/>
            <person name="Rymarquis L."/>
            <person name="Schroda M."/>
            <person name="Stern D."/>
            <person name="Umen J."/>
            <person name="Willows R."/>
            <person name="Wilson N."/>
            <person name="Zimmer S.L."/>
            <person name="Allmer J."/>
            <person name="Balk J."/>
            <person name="Bisova K."/>
            <person name="Chen C.J."/>
            <person name="Elias M."/>
            <person name="Gendler K."/>
            <person name="Hauser C."/>
            <person name="Lamb M.R."/>
            <person name="Ledford H."/>
            <person name="Long J.C."/>
            <person name="Minagawa J."/>
            <person name="Page M.D."/>
            <person name="Pan J."/>
            <person name="Pootakham W."/>
            <person name="Roje S."/>
            <person name="Rose A."/>
            <person name="Stahlberg E."/>
            <person name="Terauchi A.M."/>
            <person name="Yang P."/>
            <person name="Ball S."/>
            <person name="Bowler C."/>
            <person name="Dieckmann C.L."/>
            <person name="Gladyshev V.N."/>
            <person name="Green P."/>
            <person name="Jorgensen R."/>
            <person name="Mayfield S."/>
            <person name="Mueller-Roeber B."/>
            <person name="Rajamani S."/>
            <person name="Sayre R.T."/>
            <person name="Brokstein P."/>
            <person name="Dubchak I."/>
            <person name="Goodstein D."/>
            <person name="Hornick L."/>
            <person name="Huang Y.W."/>
            <person name="Jhaveri J."/>
            <person name="Luo Y."/>
            <person name="Martinez D."/>
            <person name="Ngau W.C."/>
            <person name="Otillar B."/>
            <person name="Poliakov A."/>
            <person name="Porter A."/>
            <person name="Szajkowski L."/>
            <person name="Werner G."/>
            <person name="Zhou K."/>
            <person name="Grigoriev I.V."/>
            <person name="Rokhsar D.S."/>
            <person name="Grossman A.R."/>
        </authorList>
    </citation>
    <scope>NUCLEOTIDE SEQUENCE [LARGE SCALE GENOMIC DNA]</scope>
    <source>
        <strain evidence="11">CC-503</strain>
    </source>
</reference>
<dbReference type="FunCoup" id="A0A2K3CU55">
    <property type="interactions" value="1263"/>
</dbReference>
<dbReference type="GeneID" id="5724744"/>
<dbReference type="GO" id="GO:0005681">
    <property type="term" value="C:spliceosomal complex"/>
    <property type="evidence" value="ECO:0007669"/>
    <property type="project" value="UniProtKB-KW"/>
</dbReference>
<evidence type="ECO:0000256" key="1">
    <source>
        <dbReference type="ARBA" id="ARBA00004496"/>
    </source>
</evidence>
<dbReference type="Pfam" id="PF10235">
    <property type="entry name" value="Cript"/>
    <property type="match status" value="1"/>
</dbReference>
<dbReference type="AlphaFoldDB" id="A0A2K3CU55"/>
<evidence type="ECO:0000256" key="2">
    <source>
        <dbReference type="ARBA" id="ARBA00009021"/>
    </source>
</evidence>
<dbReference type="Gramene" id="PNW71816">
    <property type="protein sequence ID" value="PNW71816"/>
    <property type="gene ID" value="CHLRE_16g689376v5"/>
</dbReference>
<evidence type="ECO:0000313" key="10">
    <source>
        <dbReference type="EMBL" id="PNW71816.1"/>
    </source>
</evidence>
<keyword evidence="6" id="KW-0747">Spliceosome</keyword>
<evidence type="ECO:0000256" key="4">
    <source>
        <dbReference type="ARBA" id="ARBA00022490"/>
    </source>
</evidence>
<organism evidence="10 11">
    <name type="scientific">Chlamydomonas reinhardtii</name>
    <name type="common">Chlamydomonas smithii</name>
    <dbReference type="NCBI Taxonomy" id="3055"/>
    <lineage>
        <taxon>Eukaryota</taxon>
        <taxon>Viridiplantae</taxon>
        <taxon>Chlorophyta</taxon>
        <taxon>core chlorophytes</taxon>
        <taxon>Chlorophyceae</taxon>
        <taxon>CS clade</taxon>
        <taxon>Chlamydomonadales</taxon>
        <taxon>Chlamydomonadaceae</taxon>
        <taxon>Chlamydomonas</taxon>
    </lineage>
</organism>
<dbReference type="KEGG" id="cre:CHLRE_16g689376v5"/>
<dbReference type="GO" id="GO:0006397">
    <property type="term" value="P:mRNA processing"/>
    <property type="evidence" value="ECO:0007669"/>
    <property type="project" value="UniProtKB-KW"/>
</dbReference>
<name>A0A2K3CU55_CHLRE</name>
<keyword evidence="5" id="KW-0507">mRNA processing</keyword>
<dbReference type="InterPro" id="IPR019367">
    <property type="entry name" value="PDZ-binding_CRIPT"/>
</dbReference>
<evidence type="ECO:0000256" key="8">
    <source>
        <dbReference type="ARBA" id="ARBA00032518"/>
    </source>
</evidence>
<dbReference type="RefSeq" id="XP_042915776.1">
    <property type="nucleotide sequence ID" value="XM_043071653.1"/>
</dbReference>